<proteinExistence type="predicted"/>
<dbReference type="Proteomes" id="UP000006729">
    <property type="component" value="Chromosome 1"/>
</dbReference>
<protein>
    <submittedName>
        <fullName evidence="1">Uncharacterized protein</fullName>
    </submittedName>
</protein>
<organism evidence="1 2">
    <name type="scientific">Populus trichocarpa</name>
    <name type="common">Western balsam poplar</name>
    <name type="synonym">Populus balsamifera subsp. trichocarpa</name>
    <dbReference type="NCBI Taxonomy" id="3694"/>
    <lineage>
        <taxon>Eukaryota</taxon>
        <taxon>Viridiplantae</taxon>
        <taxon>Streptophyta</taxon>
        <taxon>Embryophyta</taxon>
        <taxon>Tracheophyta</taxon>
        <taxon>Spermatophyta</taxon>
        <taxon>Magnoliopsida</taxon>
        <taxon>eudicotyledons</taxon>
        <taxon>Gunneridae</taxon>
        <taxon>Pentapetalae</taxon>
        <taxon>rosids</taxon>
        <taxon>fabids</taxon>
        <taxon>Malpighiales</taxon>
        <taxon>Salicaceae</taxon>
        <taxon>Saliceae</taxon>
        <taxon>Populus</taxon>
    </lineage>
</organism>
<name>A0A3N7EHZ8_POPTR</name>
<evidence type="ECO:0000313" key="2">
    <source>
        <dbReference type="Proteomes" id="UP000006729"/>
    </source>
</evidence>
<dbReference type="AlphaFoldDB" id="A0A3N7EHZ8"/>
<reference evidence="1 2" key="1">
    <citation type="journal article" date="2006" name="Science">
        <title>The genome of black cottonwood, Populus trichocarpa (Torr. &amp; Gray).</title>
        <authorList>
            <person name="Tuskan G.A."/>
            <person name="Difazio S."/>
            <person name="Jansson S."/>
            <person name="Bohlmann J."/>
            <person name="Grigoriev I."/>
            <person name="Hellsten U."/>
            <person name="Putnam N."/>
            <person name="Ralph S."/>
            <person name="Rombauts S."/>
            <person name="Salamov A."/>
            <person name="Schein J."/>
            <person name="Sterck L."/>
            <person name="Aerts A."/>
            <person name="Bhalerao R.R."/>
            <person name="Bhalerao R.P."/>
            <person name="Blaudez D."/>
            <person name="Boerjan W."/>
            <person name="Brun A."/>
            <person name="Brunner A."/>
            <person name="Busov V."/>
            <person name="Campbell M."/>
            <person name="Carlson J."/>
            <person name="Chalot M."/>
            <person name="Chapman J."/>
            <person name="Chen G.L."/>
            <person name="Cooper D."/>
            <person name="Coutinho P.M."/>
            <person name="Couturier J."/>
            <person name="Covert S."/>
            <person name="Cronk Q."/>
            <person name="Cunningham R."/>
            <person name="Davis J."/>
            <person name="Degroeve S."/>
            <person name="Dejardin A."/>
            <person name="Depamphilis C."/>
            <person name="Detter J."/>
            <person name="Dirks B."/>
            <person name="Dubchak I."/>
            <person name="Duplessis S."/>
            <person name="Ehlting J."/>
            <person name="Ellis B."/>
            <person name="Gendler K."/>
            <person name="Goodstein D."/>
            <person name="Gribskov M."/>
            <person name="Grimwood J."/>
            <person name="Groover A."/>
            <person name="Gunter L."/>
            <person name="Hamberger B."/>
            <person name="Heinze B."/>
            <person name="Helariutta Y."/>
            <person name="Henrissat B."/>
            <person name="Holligan D."/>
            <person name="Holt R."/>
            <person name="Huang W."/>
            <person name="Islam-Faridi N."/>
            <person name="Jones S."/>
            <person name="Jones-Rhoades M."/>
            <person name="Jorgensen R."/>
            <person name="Joshi C."/>
            <person name="Kangasjarvi J."/>
            <person name="Karlsson J."/>
            <person name="Kelleher C."/>
            <person name="Kirkpatrick R."/>
            <person name="Kirst M."/>
            <person name="Kohler A."/>
            <person name="Kalluri U."/>
            <person name="Larimer F."/>
            <person name="Leebens-Mack J."/>
            <person name="Leple J.C."/>
            <person name="Locascio P."/>
            <person name="Lou Y."/>
            <person name="Lucas S."/>
            <person name="Martin F."/>
            <person name="Montanini B."/>
            <person name="Napoli C."/>
            <person name="Nelson D.R."/>
            <person name="Nelson C."/>
            <person name="Nieminen K."/>
            <person name="Nilsson O."/>
            <person name="Pereda V."/>
            <person name="Peter G."/>
            <person name="Philippe R."/>
            <person name="Pilate G."/>
            <person name="Poliakov A."/>
            <person name="Razumovskaya J."/>
            <person name="Richardson P."/>
            <person name="Rinaldi C."/>
            <person name="Ritland K."/>
            <person name="Rouze P."/>
            <person name="Ryaboy D."/>
            <person name="Schmutz J."/>
            <person name="Schrader J."/>
            <person name="Segerman B."/>
            <person name="Shin H."/>
            <person name="Siddiqui A."/>
            <person name="Sterky F."/>
            <person name="Terry A."/>
            <person name="Tsai C.J."/>
            <person name="Uberbacher E."/>
            <person name="Unneberg P."/>
            <person name="Vahala J."/>
            <person name="Wall K."/>
            <person name="Wessler S."/>
            <person name="Yang G."/>
            <person name="Yin T."/>
            <person name="Douglas C."/>
            <person name="Marra M."/>
            <person name="Sandberg G."/>
            <person name="Van de Peer Y."/>
            <person name="Rokhsar D."/>
        </authorList>
    </citation>
    <scope>NUCLEOTIDE SEQUENCE [LARGE SCALE GENOMIC DNA]</scope>
    <source>
        <strain evidence="2">cv. Nisqually</strain>
    </source>
</reference>
<dbReference type="InParanoid" id="A0A3N7EHZ8"/>
<accession>A0A3N7EHZ8</accession>
<dbReference type="EMBL" id="CM009290">
    <property type="protein sequence ID" value="RQO84690.1"/>
    <property type="molecule type" value="Genomic_DNA"/>
</dbReference>
<keyword evidence="2" id="KW-1185">Reference proteome</keyword>
<evidence type="ECO:0000313" key="1">
    <source>
        <dbReference type="EMBL" id="RQO84690.1"/>
    </source>
</evidence>
<sequence>MIVVTSSCFHLSRGSVCICIYSRMGKMRKEHEASVCVMSKGARATIFDK</sequence>
<gene>
    <name evidence="1" type="ORF">POPTR_001G104050</name>
</gene>